<dbReference type="PANTHER" id="PTHR35525:SF3">
    <property type="entry name" value="BLL6575 PROTEIN"/>
    <property type="match status" value="1"/>
</dbReference>
<keyword evidence="3" id="KW-1185">Reference proteome</keyword>
<sequence length="209" mass="23561">MRPTNTRENGRFKLVGGVLCLDFANTRASRDTDNPIEYLHSYADLVAWAERVGLVDDGKHLLEVARQRPAEAEAVLTRARVLREAIYGIFSHVSAGKPVPSADLDTLNLAVTDALSRARVVARPDGFAWGWAAGPDDLDRVLWPVARSAAELLTSDALSRVRECAGDHCGWLFLDTSRNRSRRWCDMRDCGNRAKVRRHYQRHRRTRPD</sequence>
<dbReference type="KEGG" id="sti:Sthe_2734"/>
<name>D1C8K5_SPHTD</name>
<organism evidence="2 3">
    <name type="scientific">Sphaerobacter thermophilus (strain ATCC 49802 / DSM 20745 / KCCM 41009 / NCIMB 13125 / S 6022)</name>
    <dbReference type="NCBI Taxonomy" id="479434"/>
    <lineage>
        <taxon>Bacteria</taxon>
        <taxon>Pseudomonadati</taxon>
        <taxon>Thermomicrobiota</taxon>
        <taxon>Thermomicrobia</taxon>
        <taxon>Sphaerobacterales</taxon>
        <taxon>Sphaerobacterineae</taxon>
        <taxon>Sphaerobacteraceae</taxon>
        <taxon>Sphaerobacter</taxon>
    </lineage>
</organism>
<dbReference type="STRING" id="479434.Sthe_2734"/>
<dbReference type="RefSeq" id="WP_012873186.1">
    <property type="nucleotide sequence ID" value="NC_013524.1"/>
</dbReference>
<dbReference type="PANTHER" id="PTHR35525">
    <property type="entry name" value="BLL6575 PROTEIN"/>
    <property type="match status" value="1"/>
</dbReference>
<gene>
    <name evidence="2" type="ordered locus">Sthe_2734</name>
</gene>
<dbReference type="SUPFAM" id="SSF160904">
    <property type="entry name" value="Jann2411-like"/>
    <property type="match status" value="1"/>
</dbReference>
<evidence type="ECO:0000313" key="3">
    <source>
        <dbReference type="Proteomes" id="UP000002027"/>
    </source>
</evidence>
<dbReference type="InParanoid" id="D1C8K5"/>
<reference evidence="2 3" key="2">
    <citation type="journal article" date="2010" name="Stand. Genomic Sci.">
        <title>Complete genome sequence of Desulfohalobium retbaense type strain (HR(100)).</title>
        <authorList>
            <person name="Spring S."/>
            <person name="Nolan M."/>
            <person name="Lapidus A."/>
            <person name="Glavina Del Rio T."/>
            <person name="Copeland A."/>
            <person name="Tice H."/>
            <person name="Cheng J.F."/>
            <person name="Lucas S."/>
            <person name="Land M."/>
            <person name="Chen F."/>
            <person name="Bruce D."/>
            <person name="Goodwin L."/>
            <person name="Pitluck S."/>
            <person name="Ivanova N."/>
            <person name="Mavromatis K."/>
            <person name="Mikhailova N."/>
            <person name="Pati A."/>
            <person name="Chen A."/>
            <person name="Palaniappan K."/>
            <person name="Hauser L."/>
            <person name="Chang Y.J."/>
            <person name="Jeffries C.D."/>
            <person name="Munk C."/>
            <person name="Kiss H."/>
            <person name="Chain P."/>
            <person name="Han C."/>
            <person name="Brettin T."/>
            <person name="Detter J.C."/>
            <person name="Schuler E."/>
            <person name="Goker M."/>
            <person name="Rohde M."/>
            <person name="Bristow J."/>
            <person name="Eisen J.A."/>
            <person name="Markowitz V."/>
            <person name="Hugenholtz P."/>
            <person name="Kyrpides N.C."/>
            <person name="Klenk H.P."/>
        </authorList>
    </citation>
    <scope>NUCLEOTIDE SEQUENCE [LARGE SCALE GENOMIC DNA]</scope>
    <source>
        <strain evidence="3">ATCC 49802 / DSM 20745 / S 6022</strain>
    </source>
</reference>
<dbReference type="Pfam" id="PF07336">
    <property type="entry name" value="ABATE"/>
    <property type="match status" value="1"/>
</dbReference>
<dbReference type="InterPro" id="IPR023286">
    <property type="entry name" value="ABATE_dom_sf"/>
</dbReference>
<dbReference type="Proteomes" id="UP000002027">
    <property type="component" value="Chromosome 2"/>
</dbReference>
<dbReference type="EMBL" id="CP001824">
    <property type="protein sequence ID" value="ACZ40148.1"/>
    <property type="molecule type" value="Genomic_DNA"/>
</dbReference>
<evidence type="ECO:0000313" key="2">
    <source>
        <dbReference type="EMBL" id="ACZ40148.1"/>
    </source>
</evidence>
<proteinExistence type="predicted"/>
<feature type="domain" description="Zinc finger CGNR" evidence="1">
    <location>
        <begin position="160"/>
        <end position="203"/>
    </location>
</feature>
<reference evidence="3" key="1">
    <citation type="submission" date="2009-11" db="EMBL/GenBank/DDBJ databases">
        <title>The complete chromosome 2 of Sphaerobacter thermophilus DSM 20745.</title>
        <authorList>
            <person name="Lucas S."/>
            <person name="Copeland A."/>
            <person name="Lapidus A."/>
            <person name="Glavina del Rio T."/>
            <person name="Dalin E."/>
            <person name="Tice H."/>
            <person name="Bruce D."/>
            <person name="Goodwin L."/>
            <person name="Pitluck S."/>
            <person name="Kyrpides N."/>
            <person name="Mavromatis K."/>
            <person name="Ivanova N."/>
            <person name="Mikhailova N."/>
            <person name="LaButti K.M."/>
            <person name="Clum A."/>
            <person name="Sun H.I."/>
            <person name="Brettin T."/>
            <person name="Detter J.C."/>
            <person name="Han C."/>
            <person name="Larimer F."/>
            <person name="Land M."/>
            <person name="Hauser L."/>
            <person name="Markowitz V."/>
            <person name="Cheng J.F."/>
            <person name="Hugenholtz P."/>
            <person name="Woyke T."/>
            <person name="Wu D."/>
            <person name="Steenblock K."/>
            <person name="Schneider S."/>
            <person name="Pukall R."/>
            <person name="Goeker M."/>
            <person name="Klenk H.P."/>
            <person name="Eisen J.A."/>
        </authorList>
    </citation>
    <scope>NUCLEOTIDE SEQUENCE [LARGE SCALE GENOMIC DNA]</scope>
    <source>
        <strain evidence="3">ATCC 49802 / DSM 20745 / S 6022</strain>
    </source>
</reference>
<dbReference type="Pfam" id="PF11706">
    <property type="entry name" value="zf-CGNR"/>
    <property type="match status" value="1"/>
</dbReference>
<dbReference type="InterPro" id="IPR010852">
    <property type="entry name" value="ABATE"/>
</dbReference>
<dbReference type="Gene3D" id="1.10.3300.10">
    <property type="entry name" value="Jann2411-like domain"/>
    <property type="match status" value="1"/>
</dbReference>
<protein>
    <recommendedName>
        <fullName evidence="1">Zinc finger CGNR domain-containing protein</fullName>
    </recommendedName>
</protein>
<evidence type="ECO:0000259" key="1">
    <source>
        <dbReference type="Pfam" id="PF11706"/>
    </source>
</evidence>
<dbReference type="eggNOG" id="COG5516">
    <property type="taxonomic scope" value="Bacteria"/>
</dbReference>
<accession>D1C8K5</accession>
<dbReference type="OrthoDB" id="123307at2"/>
<dbReference type="AlphaFoldDB" id="D1C8K5"/>
<dbReference type="HOGENOM" id="CLU_087298_3_0_0"/>
<dbReference type="InterPro" id="IPR021005">
    <property type="entry name" value="Znf_CGNR"/>
</dbReference>